<proteinExistence type="predicted"/>
<organism evidence="1 2">
    <name type="scientific">Protea cynaroides</name>
    <dbReference type="NCBI Taxonomy" id="273540"/>
    <lineage>
        <taxon>Eukaryota</taxon>
        <taxon>Viridiplantae</taxon>
        <taxon>Streptophyta</taxon>
        <taxon>Embryophyta</taxon>
        <taxon>Tracheophyta</taxon>
        <taxon>Spermatophyta</taxon>
        <taxon>Magnoliopsida</taxon>
        <taxon>Proteales</taxon>
        <taxon>Proteaceae</taxon>
        <taxon>Protea</taxon>
    </lineage>
</organism>
<dbReference type="EMBL" id="JAMYWD010000010">
    <property type="protein sequence ID" value="KAJ4957640.1"/>
    <property type="molecule type" value="Genomic_DNA"/>
</dbReference>
<reference evidence="1" key="1">
    <citation type="journal article" date="2023" name="Plant J.">
        <title>The genome of the king protea, Protea cynaroides.</title>
        <authorList>
            <person name="Chang J."/>
            <person name="Duong T.A."/>
            <person name="Schoeman C."/>
            <person name="Ma X."/>
            <person name="Roodt D."/>
            <person name="Barker N."/>
            <person name="Li Z."/>
            <person name="Van de Peer Y."/>
            <person name="Mizrachi E."/>
        </authorList>
    </citation>
    <scope>NUCLEOTIDE SEQUENCE</scope>
    <source>
        <tissue evidence="1">Young leaves</tissue>
    </source>
</reference>
<evidence type="ECO:0000313" key="1">
    <source>
        <dbReference type="EMBL" id="KAJ4957640.1"/>
    </source>
</evidence>
<evidence type="ECO:0000313" key="2">
    <source>
        <dbReference type="Proteomes" id="UP001141806"/>
    </source>
</evidence>
<protein>
    <submittedName>
        <fullName evidence="1">Uncharacterized protein</fullName>
    </submittedName>
</protein>
<dbReference type="Proteomes" id="UP001141806">
    <property type="component" value="Unassembled WGS sequence"/>
</dbReference>
<sequence length="119" mass="13763">MAHSQCVQNEKKANKLVEENSQKITELLGEVELLKKQSSGIETWKSHYCEHKRAEDYKSSFSSVDVDLKKTRAIVVELQKLIESSRRLKMMPLHKLGRPSKKPRKFMLNLNNLILKSPS</sequence>
<accession>A0A9Q0H3Y2</accession>
<gene>
    <name evidence="1" type="ORF">NE237_024751</name>
</gene>
<name>A0A9Q0H3Y2_9MAGN</name>
<comment type="caution">
    <text evidence="1">The sequence shown here is derived from an EMBL/GenBank/DDBJ whole genome shotgun (WGS) entry which is preliminary data.</text>
</comment>
<keyword evidence="2" id="KW-1185">Reference proteome</keyword>
<dbReference type="AlphaFoldDB" id="A0A9Q0H3Y2"/>